<dbReference type="NCBIfam" id="TIGR00516">
    <property type="entry name" value="acpS"/>
    <property type="match status" value="1"/>
</dbReference>
<keyword evidence="6 8" id="KW-0443">Lipid metabolism</keyword>
<dbReference type="OrthoDB" id="517356at2"/>
<feature type="domain" description="4'-phosphopantetheinyl transferase" evidence="9">
    <location>
        <begin position="4"/>
        <end position="79"/>
    </location>
</feature>
<dbReference type="Proteomes" id="UP000274391">
    <property type="component" value="Unassembled WGS sequence"/>
</dbReference>
<keyword evidence="4 8" id="KW-0276">Fatty acid metabolism</keyword>
<dbReference type="GO" id="GO:0005737">
    <property type="term" value="C:cytoplasm"/>
    <property type="evidence" value="ECO:0007669"/>
    <property type="project" value="UniProtKB-SubCell"/>
</dbReference>
<dbReference type="AlphaFoldDB" id="A0A3P3VXS9"/>
<dbReference type="NCBIfam" id="TIGR00556">
    <property type="entry name" value="pantethn_trn"/>
    <property type="match status" value="1"/>
</dbReference>
<dbReference type="GO" id="GO:0000287">
    <property type="term" value="F:magnesium ion binding"/>
    <property type="evidence" value="ECO:0007669"/>
    <property type="project" value="UniProtKB-UniRule"/>
</dbReference>
<keyword evidence="8" id="KW-0963">Cytoplasm</keyword>
<dbReference type="InterPro" id="IPR004568">
    <property type="entry name" value="Ppantetheine-prot_Trfase_dom"/>
</dbReference>
<keyword evidence="1 8" id="KW-0444">Lipid biosynthesis</keyword>
<comment type="catalytic activity">
    <reaction evidence="8">
        <text>apo-[ACP] + CoA = holo-[ACP] + adenosine 3',5'-bisphosphate + H(+)</text>
        <dbReference type="Rhea" id="RHEA:12068"/>
        <dbReference type="Rhea" id="RHEA-COMP:9685"/>
        <dbReference type="Rhea" id="RHEA-COMP:9690"/>
        <dbReference type="ChEBI" id="CHEBI:15378"/>
        <dbReference type="ChEBI" id="CHEBI:29999"/>
        <dbReference type="ChEBI" id="CHEBI:57287"/>
        <dbReference type="ChEBI" id="CHEBI:58343"/>
        <dbReference type="ChEBI" id="CHEBI:64479"/>
        <dbReference type="EC" id="2.7.8.7"/>
    </reaction>
</comment>
<organism evidence="10 11">
    <name type="scientific">Gulosibacter macacae</name>
    <dbReference type="NCBI Taxonomy" id="2488791"/>
    <lineage>
        <taxon>Bacteria</taxon>
        <taxon>Bacillati</taxon>
        <taxon>Actinomycetota</taxon>
        <taxon>Actinomycetes</taxon>
        <taxon>Micrococcales</taxon>
        <taxon>Microbacteriaceae</taxon>
        <taxon>Gulosibacter</taxon>
    </lineage>
</organism>
<dbReference type="EC" id="2.7.8.7" evidence="8"/>
<dbReference type="HAMAP" id="MF_00101">
    <property type="entry name" value="AcpS"/>
    <property type="match status" value="1"/>
</dbReference>
<sequence length="116" mass="12875">MIFGIGVDTVEIERVERAIRSARFAERVFSAAELELPLSSIAARFAAREAAIKALRGLHGLELIDFEVTREPLGPPHFVESPRLRAMLDSIGVDALHLTLSHDRTRATAFVVAERR</sequence>
<accession>A0A3P3VXS9</accession>
<dbReference type="Gene3D" id="3.90.470.20">
    <property type="entry name" value="4'-phosphopantetheinyl transferase domain"/>
    <property type="match status" value="1"/>
</dbReference>
<comment type="similarity">
    <text evidence="8">Belongs to the P-Pant transferase superfamily. AcpS family.</text>
</comment>
<dbReference type="GO" id="GO:0008897">
    <property type="term" value="F:holo-[acyl-carrier-protein] synthase activity"/>
    <property type="evidence" value="ECO:0007669"/>
    <property type="project" value="UniProtKB-UniRule"/>
</dbReference>
<protein>
    <recommendedName>
        <fullName evidence="8">Holo-[acyl-carrier-protein] synthase</fullName>
        <shortName evidence="8">Holo-ACP synthase</shortName>
        <ecNumber evidence="8">2.7.8.7</ecNumber>
    </recommendedName>
    <alternativeName>
        <fullName evidence="8">4'-phosphopantetheinyl transferase AcpS</fullName>
    </alternativeName>
</protein>
<name>A0A3P3VXS9_9MICO</name>
<dbReference type="EMBL" id="RQVS01000004">
    <property type="protein sequence ID" value="RRJ87595.1"/>
    <property type="molecule type" value="Genomic_DNA"/>
</dbReference>
<evidence type="ECO:0000256" key="7">
    <source>
        <dbReference type="ARBA" id="ARBA00023160"/>
    </source>
</evidence>
<evidence type="ECO:0000256" key="8">
    <source>
        <dbReference type="HAMAP-Rule" id="MF_00101"/>
    </source>
</evidence>
<evidence type="ECO:0000259" key="9">
    <source>
        <dbReference type="Pfam" id="PF01648"/>
    </source>
</evidence>
<dbReference type="InterPro" id="IPR002582">
    <property type="entry name" value="ACPS"/>
</dbReference>
<comment type="cofactor">
    <cofactor evidence="8">
        <name>Mg(2+)</name>
        <dbReference type="ChEBI" id="CHEBI:18420"/>
    </cofactor>
</comment>
<evidence type="ECO:0000256" key="5">
    <source>
        <dbReference type="ARBA" id="ARBA00022842"/>
    </source>
</evidence>
<dbReference type="InterPro" id="IPR008278">
    <property type="entry name" value="4-PPantetheinyl_Trfase_dom"/>
</dbReference>
<keyword evidence="11" id="KW-1185">Reference proteome</keyword>
<evidence type="ECO:0000256" key="4">
    <source>
        <dbReference type="ARBA" id="ARBA00022832"/>
    </source>
</evidence>
<evidence type="ECO:0000256" key="3">
    <source>
        <dbReference type="ARBA" id="ARBA00022723"/>
    </source>
</evidence>
<feature type="binding site" evidence="8">
    <location>
        <position position="49"/>
    </location>
    <ligand>
        <name>Mg(2+)</name>
        <dbReference type="ChEBI" id="CHEBI:18420"/>
    </ligand>
</feature>
<comment type="function">
    <text evidence="8">Transfers the 4'-phosphopantetheine moiety from coenzyme A to a Ser of acyl-carrier-protein.</text>
</comment>
<feature type="binding site" evidence="8">
    <location>
        <position position="8"/>
    </location>
    <ligand>
        <name>Mg(2+)</name>
        <dbReference type="ChEBI" id="CHEBI:18420"/>
    </ligand>
</feature>
<evidence type="ECO:0000256" key="2">
    <source>
        <dbReference type="ARBA" id="ARBA00022679"/>
    </source>
</evidence>
<evidence type="ECO:0000256" key="1">
    <source>
        <dbReference type="ARBA" id="ARBA00022516"/>
    </source>
</evidence>
<gene>
    <name evidence="8 10" type="primary">acpS</name>
    <name evidence="10" type="ORF">EG850_04645</name>
</gene>
<evidence type="ECO:0000313" key="10">
    <source>
        <dbReference type="EMBL" id="RRJ87595.1"/>
    </source>
</evidence>
<keyword evidence="3 8" id="KW-0479">Metal-binding</keyword>
<evidence type="ECO:0000256" key="6">
    <source>
        <dbReference type="ARBA" id="ARBA00023098"/>
    </source>
</evidence>
<comment type="subcellular location">
    <subcellularLocation>
        <location evidence="8">Cytoplasm</location>
    </subcellularLocation>
</comment>
<dbReference type="GO" id="GO:0006633">
    <property type="term" value="P:fatty acid biosynthetic process"/>
    <property type="evidence" value="ECO:0007669"/>
    <property type="project" value="UniProtKB-UniRule"/>
</dbReference>
<reference evidence="10 11" key="1">
    <citation type="submission" date="2018-11" db="EMBL/GenBank/DDBJ databases">
        <title>YIM 102482-1 draft genome.</title>
        <authorList>
            <person name="Li G."/>
            <person name="Jiang Y."/>
        </authorList>
    </citation>
    <scope>NUCLEOTIDE SEQUENCE [LARGE SCALE GENOMIC DNA]</scope>
    <source>
        <strain evidence="10 11">YIM 102482-1</strain>
    </source>
</reference>
<dbReference type="RefSeq" id="WP_124970678.1">
    <property type="nucleotide sequence ID" value="NZ_RQVS01000004.1"/>
</dbReference>
<comment type="caution">
    <text evidence="10">The sequence shown here is derived from an EMBL/GenBank/DDBJ whole genome shotgun (WGS) entry which is preliminary data.</text>
</comment>
<keyword evidence="7 8" id="KW-0275">Fatty acid biosynthesis</keyword>
<evidence type="ECO:0000313" key="11">
    <source>
        <dbReference type="Proteomes" id="UP000274391"/>
    </source>
</evidence>
<dbReference type="InterPro" id="IPR037143">
    <property type="entry name" value="4-PPantetheinyl_Trfase_dom_sf"/>
</dbReference>
<proteinExistence type="inferred from homology"/>
<dbReference type="Pfam" id="PF01648">
    <property type="entry name" value="ACPS"/>
    <property type="match status" value="1"/>
</dbReference>
<keyword evidence="2 8" id="KW-0808">Transferase</keyword>
<dbReference type="SUPFAM" id="SSF56214">
    <property type="entry name" value="4'-phosphopantetheinyl transferase"/>
    <property type="match status" value="1"/>
</dbReference>
<keyword evidence="5 8" id="KW-0460">Magnesium</keyword>